<evidence type="ECO:0000313" key="3">
    <source>
        <dbReference type="Proteomes" id="UP001403385"/>
    </source>
</evidence>
<evidence type="ECO:0000256" key="1">
    <source>
        <dbReference type="SAM" id="SignalP"/>
    </source>
</evidence>
<evidence type="ECO:0000313" key="2">
    <source>
        <dbReference type="EMBL" id="MEN7546739.1"/>
    </source>
</evidence>
<dbReference type="AlphaFoldDB" id="A0AAW9S2X5"/>
<dbReference type="EMBL" id="JBDKWZ010000001">
    <property type="protein sequence ID" value="MEN7546739.1"/>
    <property type="molecule type" value="Genomic_DNA"/>
</dbReference>
<feature type="signal peptide" evidence="1">
    <location>
        <begin position="1"/>
        <end position="22"/>
    </location>
</feature>
<feature type="chain" id="PRO_5043768436" description="Long-chain fatty acid transport protein" evidence="1">
    <location>
        <begin position="23"/>
        <end position="421"/>
    </location>
</feature>
<sequence>MFVKNSLFVVLLLLLISFKGFAQFGSNNPYTSRGIGEVLGNSSMRNLGMSNMGVSSGNVAYLNQMNPALLVYNKYTVFEAIYTGEYSTLTTKSAEQNDMGANLRNIAFAFPVNTRWWTMGIGLRPLTNVNYSISLMDTIAATPSPAFVKYALEGDGGISQVYFSNGFYIGKGLSLGLEIAFNFGAINKKETSQLMEPSAYEVGEFTRTNYTKFTFKPGIQYSLKVAENKRVNIGATYDFKTDFNSKYLASRQIRLQDIVKSSDTTAYNTKGAVTMPSGYVIGASFEQTGKFVVGADFEWRKWSEYVDADGNGDLSDTYRLSVGGEYTPDYSSVSNYLKRMTFRAGFKYEQMPWAIGQEQLEDLSGSLGISFPMAKGFSSINLAGAYGNMDSKGEVPIKKEYFKFHLGITINTQWFYKRAIE</sequence>
<dbReference type="SUPFAM" id="SSF56935">
    <property type="entry name" value="Porins"/>
    <property type="match status" value="1"/>
</dbReference>
<evidence type="ECO:0008006" key="4">
    <source>
        <dbReference type="Google" id="ProtNLM"/>
    </source>
</evidence>
<protein>
    <recommendedName>
        <fullName evidence="4">Long-chain fatty acid transport protein</fullName>
    </recommendedName>
</protein>
<keyword evidence="3" id="KW-1185">Reference proteome</keyword>
<accession>A0AAW9S2X5</accession>
<keyword evidence="1" id="KW-0732">Signal</keyword>
<dbReference type="Proteomes" id="UP001403385">
    <property type="component" value="Unassembled WGS sequence"/>
</dbReference>
<proteinExistence type="predicted"/>
<dbReference type="Gene3D" id="2.40.160.60">
    <property type="entry name" value="Outer membrane protein transport protein (OMPP1/FadL/TodX)"/>
    <property type="match status" value="1"/>
</dbReference>
<organism evidence="2 3">
    <name type="scientific">Rapidithrix thailandica</name>
    <dbReference type="NCBI Taxonomy" id="413964"/>
    <lineage>
        <taxon>Bacteria</taxon>
        <taxon>Pseudomonadati</taxon>
        <taxon>Bacteroidota</taxon>
        <taxon>Cytophagia</taxon>
        <taxon>Cytophagales</taxon>
        <taxon>Flammeovirgaceae</taxon>
        <taxon>Rapidithrix</taxon>
    </lineage>
</organism>
<comment type="caution">
    <text evidence="2">The sequence shown here is derived from an EMBL/GenBank/DDBJ whole genome shotgun (WGS) entry which is preliminary data.</text>
</comment>
<gene>
    <name evidence="2" type="ORF">AAG747_02390</name>
</gene>
<dbReference type="RefSeq" id="WP_346819521.1">
    <property type="nucleotide sequence ID" value="NZ_JBDKWZ010000001.1"/>
</dbReference>
<reference evidence="2 3" key="1">
    <citation type="submission" date="2024-04" db="EMBL/GenBank/DDBJ databases">
        <title>Novel genus in family Flammeovirgaceae.</title>
        <authorList>
            <person name="Nguyen T.H."/>
            <person name="Vuong T.Q."/>
            <person name="Le H."/>
            <person name="Kim S.-G."/>
        </authorList>
    </citation>
    <scope>NUCLEOTIDE SEQUENCE [LARGE SCALE GENOMIC DNA]</scope>
    <source>
        <strain evidence="2 3">JCM 23209</strain>
    </source>
</reference>
<name>A0AAW9S2X5_9BACT</name>